<dbReference type="Proteomes" id="UP001154312">
    <property type="component" value="Unassembled WGS sequence"/>
</dbReference>
<keyword evidence="5" id="KW-0547">Nucleotide-binding</keyword>
<dbReference type="GO" id="GO:0016887">
    <property type="term" value="F:ATP hydrolysis activity"/>
    <property type="evidence" value="ECO:0007669"/>
    <property type="project" value="InterPro"/>
</dbReference>
<keyword evidence="3" id="KW-0813">Transport</keyword>
<dbReference type="SMART" id="SM00382">
    <property type="entry name" value="AAA"/>
    <property type="match status" value="1"/>
</dbReference>
<dbReference type="PANTHER" id="PTHR43553">
    <property type="entry name" value="HEAVY METAL TRANSPORTER"/>
    <property type="match status" value="1"/>
</dbReference>
<reference evidence="10" key="1">
    <citation type="submission" date="2022-02" db="EMBL/GenBank/DDBJ databases">
        <authorList>
            <person name="Leng L."/>
        </authorList>
    </citation>
    <scope>NUCLEOTIDE SEQUENCE</scope>
    <source>
        <strain evidence="10">JI</strain>
    </source>
</reference>
<evidence type="ECO:0000256" key="3">
    <source>
        <dbReference type="ARBA" id="ARBA00022448"/>
    </source>
</evidence>
<proteinExistence type="inferred from homology"/>
<dbReference type="FunFam" id="3.40.50.300:FF:000224">
    <property type="entry name" value="Energy-coupling factor transporter ATP-binding protein EcfA"/>
    <property type="match status" value="1"/>
</dbReference>
<keyword evidence="7" id="KW-1278">Translocase</keyword>
<dbReference type="Pfam" id="PF00005">
    <property type="entry name" value="ABC_tran"/>
    <property type="match status" value="1"/>
</dbReference>
<dbReference type="GO" id="GO:0042626">
    <property type="term" value="F:ATPase-coupled transmembrane transporter activity"/>
    <property type="evidence" value="ECO:0007669"/>
    <property type="project" value="TreeGrafter"/>
</dbReference>
<evidence type="ECO:0000256" key="6">
    <source>
        <dbReference type="ARBA" id="ARBA00022840"/>
    </source>
</evidence>
<name>A0A9X4H489_9FIRM</name>
<comment type="similarity">
    <text evidence="2">Belongs to the ABC transporter superfamily.</text>
</comment>
<sequence>MPDEIFFHLDNVSYNYPGGEEALSGVSMSVKQADKVVLLGANGCGKSTLLKVLDGLLFPQQGVIHSFGEALNEENLSREEFSFAFRRRVGFVFQNSEAQLFNPSVWEEIAFGPVQMGLDNSEVVKRVDHVVTMLGLEHIKDRPPFKLSGGEKKKVAIASVLSINPEVILLDEPTGGLDPRTQTWLINLIKQLNRAGKTLITATHNLDIVEEIADRVMVFSEDHRLVASGTPDEILSNRELLLKVNLVDEKFHQHVHGGGHRHYHAHS</sequence>
<protein>
    <submittedName>
        <fullName evidence="10">Energy-coupling factor ABC transporter ATP-binding protein</fullName>
    </submittedName>
</protein>
<evidence type="ECO:0000256" key="2">
    <source>
        <dbReference type="ARBA" id="ARBA00005417"/>
    </source>
</evidence>
<dbReference type="RefSeq" id="WP_277443882.1">
    <property type="nucleotide sequence ID" value="NZ_JAKOAV010000015.1"/>
</dbReference>
<dbReference type="InterPro" id="IPR003593">
    <property type="entry name" value="AAA+_ATPase"/>
</dbReference>
<dbReference type="CDD" id="cd03225">
    <property type="entry name" value="ABC_cobalt_CbiO_domain1"/>
    <property type="match status" value="1"/>
</dbReference>
<organism evidence="10 11">
    <name type="scientific">Pelotomaculum isophthalicicum JI</name>
    <dbReference type="NCBI Taxonomy" id="947010"/>
    <lineage>
        <taxon>Bacteria</taxon>
        <taxon>Bacillati</taxon>
        <taxon>Bacillota</taxon>
        <taxon>Clostridia</taxon>
        <taxon>Eubacteriales</taxon>
        <taxon>Desulfotomaculaceae</taxon>
        <taxon>Pelotomaculum</taxon>
    </lineage>
</organism>
<evidence type="ECO:0000256" key="7">
    <source>
        <dbReference type="ARBA" id="ARBA00022967"/>
    </source>
</evidence>
<dbReference type="InterPro" id="IPR003439">
    <property type="entry name" value="ABC_transporter-like_ATP-bd"/>
</dbReference>
<dbReference type="AlphaFoldDB" id="A0A9X4H489"/>
<keyword evidence="4" id="KW-1003">Cell membrane</keyword>
<comment type="subcellular location">
    <subcellularLocation>
        <location evidence="1">Cell membrane</location>
        <topology evidence="1">Peripheral membrane protein</topology>
    </subcellularLocation>
</comment>
<evidence type="ECO:0000259" key="9">
    <source>
        <dbReference type="PROSITE" id="PS50893"/>
    </source>
</evidence>
<dbReference type="PROSITE" id="PS50893">
    <property type="entry name" value="ABC_TRANSPORTER_2"/>
    <property type="match status" value="1"/>
</dbReference>
<feature type="domain" description="ABC transporter" evidence="9">
    <location>
        <begin position="7"/>
        <end position="247"/>
    </location>
</feature>
<dbReference type="InterPro" id="IPR017871">
    <property type="entry name" value="ABC_transporter-like_CS"/>
</dbReference>
<dbReference type="GO" id="GO:0043190">
    <property type="term" value="C:ATP-binding cassette (ABC) transporter complex"/>
    <property type="evidence" value="ECO:0007669"/>
    <property type="project" value="TreeGrafter"/>
</dbReference>
<comment type="caution">
    <text evidence="10">The sequence shown here is derived from an EMBL/GenBank/DDBJ whole genome shotgun (WGS) entry which is preliminary data.</text>
</comment>
<evidence type="ECO:0000313" key="11">
    <source>
        <dbReference type="Proteomes" id="UP001154312"/>
    </source>
</evidence>
<dbReference type="PANTHER" id="PTHR43553:SF27">
    <property type="entry name" value="ENERGY-COUPLING FACTOR TRANSPORTER ATP-BINDING PROTEIN ECFA2"/>
    <property type="match status" value="1"/>
</dbReference>
<dbReference type="GO" id="GO:0005524">
    <property type="term" value="F:ATP binding"/>
    <property type="evidence" value="ECO:0007669"/>
    <property type="project" value="UniProtKB-KW"/>
</dbReference>
<keyword evidence="8" id="KW-0472">Membrane</keyword>
<dbReference type="PROSITE" id="PS00211">
    <property type="entry name" value="ABC_TRANSPORTER_1"/>
    <property type="match status" value="1"/>
</dbReference>
<dbReference type="InterPro" id="IPR050095">
    <property type="entry name" value="ECF_ABC_transporter_ATP-bd"/>
</dbReference>
<evidence type="ECO:0000256" key="8">
    <source>
        <dbReference type="ARBA" id="ARBA00023136"/>
    </source>
</evidence>
<keyword evidence="6 10" id="KW-0067">ATP-binding</keyword>
<gene>
    <name evidence="10" type="ORF">L7E55_09305</name>
</gene>
<evidence type="ECO:0000313" key="10">
    <source>
        <dbReference type="EMBL" id="MDF9408553.1"/>
    </source>
</evidence>
<evidence type="ECO:0000256" key="4">
    <source>
        <dbReference type="ARBA" id="ARBA00022475"/>
    </source>
</evidence>
<dbReference type="Gene3D" id="3.40.50.300">
    <property type="entry name" value="P-loop containing nucleotide triphosphate hydrolases"/>
    <property type="match status" value="1"/>
</dbReference>
<dbReference type="SUPFAM" id="SSF52540">
    <property type="entry name" value="P-loop containing nucleoside triphosphate hydrolases"/>
    <property type="match status" value="1"/>
</dbReference>
<evidence type="ECO:0000256" key="5">
    <source>
        <dbReference type="ARBA" id="ARBA00022741"/>
    </source>
</evidence>
<evidence type="ECO:0000256" key="1">
    <source>
        <dbReference type="ARBA" id="ARBA00004202"/>
    </source>
</evidence>
<dbReference type="EMBL" id="JAKOAV010000015">
    <property type="protein sequence ID" value="MDF9408553.1"/>
    <property type="molecule type" value="Genomic_DNA"/>
</dbReference>
<accession>A0A9X4H489</accession>
<dbReference type="InterPro" id="IPR015856">
    <property type="entry name" value="ABC_transpr_CbiO/EcfA_su"/>
</dbReference>
<dbReference type="InterPro" id="IPR027417">
    <property type="entry name" value="P-loop_NTPase"/>
</dbReference>
<keyword evidence="11" id="KW-1185">Reference proteome</keyword>